<name>A0ABT0P8E8_9HYPH</name>
<evidence type="ECO:0000256" key="11">
    <source>
        <dbReference type="RuleBase" id="RU363032"/>
    </source>
</evidence>
<comment type="caution">
    <text evidence="14">The sequence shown here is derived from an EMBL/GenBank/DDBJ whole genome shotgun (WGS) entry which is preliminary data.</text>
</comment>
<feature type="transmembrane region" description="Helical" evidence="11">
    <location>
        <begin position="143"/>
        <end position="163"/>
    </location>
</feature>
<evidence type="ECO:0000256" key="7">
    <source>
        <dbReference type="ARBA" id="ARBA00022692"/>
    </source>
</evidence>
<keyword evidence="12" id="KW-0997">Cell inner membrane</keyword>
<evidence type="ECO:0000256" key="1">
    <source>
        <dbReference type="ARBA" id="ARBA00004651"/>
    </source>
</evidence>
<feature type="transmembrane region" description="Helical" evidence="11">
    <location>
        <begin position="7"/>
        <end position="31"/>
    </location>
</feature>
<dbReference type="Proteomes" id="UP001523003">
    <property type="component" value="Unassembled WGS sequence"/>
</dbReference>
<evidence type="ECO:0000313" key="15">
    <source>
        <dbReference type="Proteomes" id="UP001523003"/>
    </source>
</evidence>
<proteinExistence type="inferred from homology"/>
<evidence type="ECO:0000256" key="5">
    <source>
        <dbReference type="ARBA" id="ARBA00022448"/>
    </source>
</evidence>
<comment type="function">
    <text evidence="10 12">Part of the ABC transporter complex UgpBAEC involved in sn-glycerol-3-phosphate (G3P) import. Probably responsible for the translocation of the substrate across the membrane.</text>
</comment>
<evidence type="ECO:0000256" key="2">
    <source>
        <dbReference type="ARBA" id="ARBA00009306"/>
    </source>
</evidence>
<keyword evidence="9 11" id="KW-0472">Membrane</keyword>
<dbReference type="SUPFAM" id="SSF161098">
    <property type="entry name" value="MetI-like"/>
    <property type="match status" value="1"/>
</dbReference>
<feature type="transmembrane region" description="Helical" evidence="11">
    <location>
        <begin position="113"/>
        <end position="131"/>
    </location>
</feature>
<reference evidence="14 15" key="1">
    <citation type="submission" date="2022-05" db="EMBL/GenBank/DDBJ databases">
        <title>Description of the Bartonella bilalgolemii sp. nov. Isolated from Apodemus uralensis (Pallas 1811).</title>
        <authorList>
            <person name="Zgheib R."/>
            <person name="Celebi B."/>
        </authorList>
    </citation>
    <scope>NUCLEOTIDE SEQUENCE [LARGE SCALE GENOMIC DNA]</scope>
    <source>
        <strain evidence="14 15">G70</strain>
    </source>
</reference>
<evidence type="ECO:0000313" key="14">
    <source>
        <dbReference type="EMBL" id="MCL6229746.1"/>
    </source>
</evidence>
<organism evidence="14 15">
    <name type="scientific">Bartonella bilalgolemii</name>
    <dbReference type="NCBI Taxonomy" id="2942911"/>
    <lineage>
        <taxon>Bacteria</taxon>
        <taxon>Pseudomonadati</taxon>
        <taxon>Pseudomonadota</taxon>
        <taxon>Alphaproteobacteria</taxon>
        <taxon>Hyphomicrobiales</taxon>
        <taxon>Bartonellaceae</taxon>
        <taxon>Bartonella</taxon>
    </lineage>
</organism>
<keyword evidence="15" id="KW-1185">Reference proteome</keyword>
<dbReference type="NCBIfam" id="NF008210">
    <property type="entry name" value="PRK10973.1"/>
    <property type="match status" value="1"/>
</dbReference>
<evidence type="ECO:0000259" key="13">
    <source>
        <dbReference type="PROSITE" id="PS50928"/>
    </source>
</evidence>
<comment type="subunit">
    <text evidence="3 12">The complex is composed of two ATP-binding proteins (UgpC), two transmembrane proteins (UgpA and UgpE) and a solute-binding protein (UgpB).</text>
</comment>
<gene>
    <name evidence="12 14" type="primary">ugpE</name>
    <name evidence="14" type="ORF">M4Z11_03885</name>
</gene>
<sequence>MVENRPFLKFLTHVILIIGILIICFPVYIAIIASTHNSATFNAGTLPLLPGQYGLENYKTIFGDGLVQLGLPRLWPLLINSFIMAIGISIGKIIISLFSAYAIVYMRFPFRKIAFALIFITLMLPIEVRIIPTYTIVAQLGMINTYSGMIIPLIASATATFLFRQFFLTVPDELLEAARVDGAGPLKFFKDILLPLSKSNIAALFIIMFIYGWIQYLWPLIVTTDQDHQTILVILKQLVVESLQHDPQWNILMAVSVVAMAPPVLVVIFMQRLFIKGLIETEK</sequence>
<keyword evidence="8 11" id="KW-1133">Transmembrane helix</keyword>
<dbReference type="EMBL" id="JAMCOF010000005">
    <property type="protein sequence ID" value="MCL6229746.1"/>
    <property type="molecule type" value="Genomic_DNA"/>
</dbReference>
<dbReference type="PANTHER" id="PTHR43744:SF8">
    <property type="entry name" value="SN-GLYCEROL-3-PHOSPHATE TRANSPORT SYSTEM PERMEASE PROTEIN UGPE"/>
    <property type="match status" value="1"/>
</dbReference>
<evidence type="ECO:0000256" key="10">
    <source>
        <dbReference type="ARBA" id="ARBA00037054"/>
    </source>
</evidence>
<dbReference type="CDD" id="cd06261">
    <property type="entry name" value="TM_PBP2"/>
    <property type="match status" value="1"/>
</dbReference>
<dbReference type="PANTHER" id="PTHR43744">
    <property type="entry name" value="ABC TRANSPORTER PERMEASE PROTEIN MG189-RELATED-RELATED"/>
    <property type="match status" value="1"/>
</dbReference>
<comment type="subcellular location">
    <subcellularLocation>
        <location evidence="12">Cell inner membrane</location>
        <topology evidence="12">Multi-pass membrane protein</topology>
    </subcellularLocation>
    <subcellularLocation>
        <location evidence="1 11">Cell membrane</location>
        <topology evidence="1 11">Multi-pass membrane protein</topology>
    </subcellularLocation>
</comment>
<feature type="domain" description="ABC transmembrane type-1" evidence="13">
    <location>
        <begin position="78"/>
        <end position="270"/>
    </location>
</feature>
<dbReference type="RefSeq" id="WP_249676530.1">
    <property type="nucleotide sequence ID" value="NZ_JAMCOF010000005.1"/>
</dbReference>
<evidence type="ECO:0000256" key="4">
    <source>
        <dbReference type="ARBA" id="ARBA00020515"/>
    </source>
</evidence>
<dbReference type="InterPro" id="IPR000515">
    <property type="entry name" value="MetI-like"/>
</dbReference>
<feature type="transmembrane region" description="Helical" evidence="11">
    <location>
        <begin position="82"/>
        <end position="106"/>
    </location>
</feature>
<evidence type="ECO:0000256" key="8">
    <source>
        <dbReference type="ARBA" id="ARBA00022989"/>
    </source>
</evidence>
<evidence type="ECO:0000256" key="9">
    <source>
        <dbReference type="ARBA" id="ARBA00023136"/>
    </source>
</evidence>
<dbReference type="Pfam" id="PF00528">
    <property type="entry name" value="BPD_transp_1"/>
    <property type="match status" value="1"/>
</dbReference>
<protein>
    <recommendedName>
        <fullName evidence="4 12">sn-glycerol-3-phosphate transport system permease protein UgpE</fullName>
    </recommendedName>
</protein>
<dbReference type="InterPro" id="IPR035906">
    <property type="entry name" value="MetI-like_sf"/>
</dbReference>
<keyword evidence="7 11" id="KW-0812">Transmembrane</keyword>
<keyword evidence="6 12" id="KW-1003">Cell membrane</keyword>
<evidence type="ECO:0000256" key="3">
    <source>
        <dbReference type="ARBA" id="ARBA00011557"/>
    </source>
</evidence>
<keyword evidence="5 11" id="KW-0813">Transport</keyword>
<feature type="transmembrane region" description="Helical" evidence="11">
    <location>
        <begin position="200"/>
        <end position="218"/>
    </location>
</feature>
<feature type="transmembrane region" description="Helical" evidence="11">
    <location>
        <begin position="251"/>
        <end position="275"/>
    </location>
</feature>
<comment type="similarity">
    <text evidence="2 11">Belongs to the binding-protein-dependent transport system permease family.</text>
</comment>
<evidence type="ECO:0000256" key="12">
    <source>
        <dbReference type="RuleBase" id="RU363056"/>
    </source>
</evidence>
<accession>A0ABT0P8E8</accession>
<dbReference type="PROSITE" id="PS50928">
    <property type="entry name" value="ABC_TM1"/>
    <property type="match status" value="1"/>
</dbReference>
<evidence type="ECO:0000256" key="6">
    <source>
        <dbReference type="ARBA" id="ARBA00022475"/>
    </source>
</evidence>
<dbReference type="Gene3D" id="1.10.3720.10">
    <property type="entry name" value="MetI-like"/>
    <property type="match status" value="1"/>
</dbReference>